<dbReference type="AlphaFoldDB" id="A0A232ERJ5"/>
<keyword evidence="3" id="KW-1185">Reference proteome</keyword>
<dbReference type="EMBL" id="NNAY01002585">
    <property type="protein sequence ID" value="OXU20985.1"/>
    <property type="molecule type" value="Genomic_DNA"/>
</dbReference>
<dbReference type="Proteomes" id="UP000215335">
    <property type="component" value="Unassembled WGS sequence"/>
</dbReference>
<name>A0A232ERJ5_9HYME</name>
<protein>
    <submittedName>
        <fullName evidence="2">Uncharacterized protein</fullName>
    </submittedName>
</protein>
<accession>A0A232ERJ5</accession>
<sequence length="526" mass="61098">MEVKENIDDPDDIYIQPHDLNDFDKRKTYYAKWKCDKNCQNQHKHYEYKPCLIMFLADNENDIAFIEKGTRNRRPKLFSDELEPAPLKPTKPSVALNTKKMKEDMKRKTIALRSQSVLSLLKNKSNLENFNDTSDDDEEDKAESPKKRSKLNQTLFSKKFPELRVSLNRAQFDSQKNLDNEVNAHFILQISVTEELSDDGNSSCKTSNPNGPEDKPDQDSDPENVENNQILSAATNNDNNQGLPKDCTADLSANQQIRSKDTDNILQSQDNRINNTDNNLPESNENIERRNPILNQNNHTHLSGNPDEARRQPIIHSHVTDDPPLAHGSQTRNANADNFENLRNLERPRSNQPQDIITFLNNKSYKTRGDSIKLIIACCEYYIREGSPGVEDRKRRYQVTGDMVYLGEGLSVTSVGFNYMCKEPIKQFLRWLALEIWGDQTLMNRALQIERVNKSNYLPGRSPPKQIENELLRLFISIFHDYTEKRTDLPLEERTEALHNITVELSLIIRDLRTDYRKRYRRRLYN</sequence>
<reference evidence="2 3" key="1">
    <citation type="journal article" date="2017" name="Curr. Biol.">
        <title>The Evolution of Venom by Co-option of Single-Copy Genes.</title>
        <authorList>
            <person name="Martinson E.O."/>
            <person name="Mrinalini"/>
            <person name="Kelkar Y.D."/>
            <person name="Chang C.H."/>
            <person name="Werren J.H."/>
        </authorList>
    </citation>
    <scope>NUCLEOTIDE SEQUENCE [LARGE SCALE GENOMIC DNA]</scope>
    <source>
        <strain evidence="2 3">Alberta</strain>
        <tissue evidence="2">Whole body</tissue>
    </source>
</reference>
<gene>
    <name evidence="2" type="ORF">TSAR_007114</name>
</gene>
<feature type="region of interest" description="Disordered" evidence="1">
    <location>
        <begin position="195"/>
        <end position="225"/>
    </location>
</feature>
<evidence type="ECO:0000256" key="1">
    <source>
        <dbReference type="SAM" id="MobiDB-lite"/>
    </source>
</evidence>
<feature type="compositionally biased region" description="Polar residues" evidence="1">
    <location>
        <begin position="195"/>
        <end position="210"/>
    </location>
</feature>
<evidence type="ECO:0000313" key="2">
    <source>
        <dbReference type="EMBL" id="OXU20985.1"/>
    </source>
</evidence>
<proteinExistence type="predicted"/>
<feature type="compositionally biased region" description="Polar residues" evidence="1">
    <location>
        <begin position="264"/>
        <end position="284"/>
    </location>
</feature>
<feature type="region of interest" description="Disordered" evidence="1">
    <location>
        <begin position="127"/>
        <end position="153"/>
    </location>
</feature>
<feature type="region of interest" description="Disordered" evidence="1">
    <location>
        <begin position="262"/>
        <end position="285"/>
    </location>
</feature>
<comment type="caution">
    <text evidence="2">The sequence shown here is derived from an EMBL/GenBank/DDBJ whole genome shotgun (WGS) entry which is preliminary data.</text>
</comment>
<organism evidence="2 3">
    <name type="scientific">Trichomalopsis sarcophagae</name>
    <dbReference type="NCBI Taxonomy" id="543379"/>
    <lineage>
        <taxon>Eukaryota</taxon>
        <taxon>Metazoa</taxon>
        <taxon>Ecdysozoa</taxon>
        <taxon>Arthropoda</taxon>
        <taxon>Hexapoda</taxon>
        <taxon>Insecta</taxon>
        <taxon>Pterygota</taxon>
        <taxon>Neoptera</taxon>
        <taxon>Endopterygota</taxon>
        <taxon>Hymenoptera</taxon>
        <taxon>Apocrita</taxon>
        <taxon>Proctotrupomorpha</taxon>
        <taxon>Chalcidoidea</taxon>
        <taxon>Pteromalidae</taxon>
        <taxon>Pteromalinae</taxon>
        <taxon>Trichomalopsis</taxon>
    </lineage>
</organism>
<evidence type="ECO:0000313" key="3">
    <source>
        <dbReference type="Proteomes" id="UP000215335"/>
    </source>
</evidence>